<dbReference type="InterPro" id="IPR000266">
    <property type="entry name" value="Ribosomal_uS17"/>
</dbReference>
<evidence type="ECO:0000313" key="8">
    <source>
        <dbReference type="Proteomes" id="UP000034081"/>
    </source>
</evidence>
<evidence type="ECO:0000256" key="2">
    <source>
        <dbReference type="ARBA" id="ARBA00022730"/>
    </source>
</evidence>
<dbReference type="GO" id="GO:0022627">
    <property type="term" value="C:cytosolic small ribosomal subunit"/>
    <property type="evidence" value="ECO:0007669"/>
    <property type="project" value="TreeGrafter"/>
</dbReference>
<keyword evidence="4 6" id="KW-0689">Ribosomal protein</keyword>
<gene>
    <name evidence="6" type="primary">rpsQ</name>
    <name evidence="7" type="ORF">UT08_C0002G0034</name>
</gene>
<comment type="subunit">
    <text evidence="6">Part of the 30S ribosomal subunit.</text>
</comment>
<dbReference type="STRING" id="1618570.UT08_C0002G0034"/>
<proteinExistence type="inferred from homology"/>
<organism evidence="7 8">
    <name type="scientific">Candidatus Woesebacteria bacterium GW2011_GWB1_38_8</name>
    <dbReference type="NCBI Taxonomy" id="1618570"/>
    <lineage>
        <taxon>Bacteria</taxon>
        <taxon>Candidatus Woeseibacteriota</taxon>
    </lineage>
</organism>
<dbReference type="PRINTS" id="PR00973">
    <property type="entry name" value="RIBOSOMALS17"/>
</dbReference>
<evidence type="ECO:0000256" key="6">
    <source>
        <dbReference type="HAMAP-Rule" id="MF_01345"/>
    </source>
</evidence>
<evidence type="ECO:0000313" key="7">
    <source>
        <dbReference type="EMBL" id="KKQ86012.1"/>
    </source>
</evidence>
<evidence type="ECO:0000256" key="5">
    <source>
        <dbReference type="ARBA" id="ARBA00023274"/>
    </source>
</evidence>
<comment type="similarity">
    <text evidence="1 6">Belongs to the universal ribosomal protein uS17 family.</text>
</comment>
<keyword evidence="5 6" id="KW-0687">Ribonucleoprotein</keyword>
<keyword evidence="2 6" id="KW-0699">rRNA-binding</keyword>
<name>A0A0G0L4Q4_9BACT</name>
<dbReference type="HAMAP" id="MF_01345_B">
    <property type="entry name" value="Ribosomal_uS17_B"/>
    <property type="match status" value="1"/>
</dbReference>
<sequence>MKIYKGKVVSTKMQKTANIMVERVIAHPVYKKRIVRSKKYHVHDTIGVKEGQVVRFVESKPYSKTKRWRITEVVGEQKTGKVIKK</sequence>
<protein>
    <recommendedName>
        <fullName evidence="6">Small ribosomal subunit protein uS17</fullName>
    </recommendedName>
</protein>
<evidence type="ECO:0000256" key="3">
    <source>
        <dbReference type="ARBA" id="ARBA00022884"/>
    </source>
</evidence>
<dbReference type="PATRIC" id="fig|1618570.3.peg.198"/>
<dbReference type="Pfam" id="PF00366">
    <property type="entry name" value="Ribosomal_S17"/>
    <property type="match status" value="1"/>
</dbReference>
<accession>A0A0G0L4Q4</accession>
<dbReference type="Proteomes" id="UP000034081">
    <property type="component" value="Unassembled WGS sequence"/>
</dbReference>
<dbReference type="GO" id="GO:0006412">
    <property type="term" value="P:translation"/>
    <property type="evidence" value="ECO:0007669"/>
    <property type="project" value="UniProtKB-UniRule"/>
</dbReference>
<dbReference type="SUPFAM" id="SSF50249">
    <property type="entry name" value="Nucleic acid-binding proteins"/>
    <property type="match status" value="1"/>
</dbReference>
<comment type="function">
    <text evidence="6">One of the primary rRNA binding proteins, it binds specifically to the 5'-end of 16S ribosomal RNA.</text>
</comment>
<dbReference type="PANTHER" id="PTHR10744:SF1">
    <property type="entry name" value="SMALL RIBOSOMAL SUBUNIT PROTEIN US17M"/>
    <property type="match status" value="1"/>
</dbReference>
<comment type="caution">
    <text evidence="7">The sequence shown here is derived from an EMBL/GenBank/DDBJ whole genome shotgun (WGS) entry which is preliminary data.</text>
</comment>
<dbReference type="GO" id="GO:0003735">
    <property type="term" value="F:structural constituent of ribosome"/>
    <property type="evidence" value="ECO:0007669"/>
    <property type="project" value="InterPro"/>
</dbReference>
<dbReference type="InterPro" id="IPR019984">
    <property type="entry name" value="Ribosomal_uS17_bact/chlr"/>
</dbReference>
<dbReference type="Gene3D" id="2.40.50.140">
    <property type="entry name" value="Nucleic acid-binding proteins"/>
    <property type="match status" value="1"/>
</dbReference>
<evidence type="ECO:0000256" key="4">
    <source>
        <dbReference type="ARBA" id="ARBA00022980"/>
    </source>
</evidence>
<dbReference type="NCBIfam" id="NF004123">
    <property type="entry name" value="PRK05610.1"/>
    <property type="match status" value="1"/>
</dbReference>
<dbReference type="CDD" id="cd00364">
    <property type="entry name" value="Ribosomal_uS17"/>
    <property type="match status" value="1"/>
</dbReference>
<dbReference type="AlphaFoldDB" id="A0A0G0L4Q4"/>
<dbReference type="InterPro" id="IPR012340">
    <property type="entry name" value="NA-bd_OB-fold"/>
</dbReference>
<dbReference type="EMBL" id="LBVL01000002">
    <property type="protein sequence ID" value="KKQ86012.1"/>
    <property type="molecule type" value="Genomic_DNA"/>
</dbReference>
<dbReference type="GO" id="GO:0019843">
    <property type="term" value="F:rRNA binding"/>
    <property type="evidence" value="ECO:0007669"/>
    <property type="project" value="UniProtKB-UniRule"/>
</dbReference>
<reference evidence="7 8" key="1">
    <citation type="journal article" date="2015" name="Nature">
        <title>rRNA introns, odd ribosomes, and small enigmatic genomes across a large radiation of phyla.</title>
        <authorList>
            <person name="Brown C.T."/>
            <person name="Hug L.A."/>
            <person name="Thomas B.C."/>
            <person name="Sharon I."/>
            <person name="Castelle C.J."/>
            <person name="Singh A."/>
            <person name="Wilkins M.J."/>
            <person name="Williams K.H."/>
            <person name="Banfield J.F."/>
        </authorList>
    </citation>
    <scope>NUCLEOTIDE SEQUENCE [LARGE SCALE GENOMIC DNA]</scope>
</reference>
<dbReference type="PANTHER" id="PTHR10744">
    <property type="entry name" value="40S RIBOSOMAL PROTEIN S11 FAMILY MEMBER"/>
    <property type="match status" value="1"/>
</dbReference>
<evidence type="ECO:0000256" key="1">
    <source>
        <dbReference type="ARBA" id="ARBA00010254"/>
    </source>
</evidence>
<keyword evidence="3 6" id="KW-0694">RNA-binding</keyword>